<keyword evidence="7 11" id="KW-0812">Transmembrane</keyword>
<keyword evidence="8" id="KW-0029">Amino-acid transport</keyword>
<keyword evidence="10 11" id="KW-0472">Membrane</keyword>
<dbReference type="eggNOG" id="COG0765">
    <property type="taxonomic scope" value="Bacteria"/>
</dbReference>
<dbReference type="GO" id="GO:0043190">
    <property type="term" value="C:ATP-binding cassette (ABC) transporter complex"/>
    <property type="evidence" value="ECO:0007669"/>
    <property type="project" value="InterPro"/>
</dbReference>
<dbReference type="PROSITE" id="PS50928">
    <property type="entry name" value="ABC_TM1"/>
    <property type="match status" value="1"/>
</dbReference>
<dbReference type="GO" id="GO:0022857">
    <property type="term" value="F:transmembrane transporter activity"/>
    <property type="evidence" value="ECO:0007669"/>
    <property type="project" value="InterPro"/>
</dbReference>
<feature type="transmembrane region" description="Helical" evidence="11">
    <location>
        <begin position="27"/>
        <end position="50"/>
    </location>
</feature>
<dbReference type="Pfam" id="PF00528">
    <property type="entry name" value="BPD_transp_1"/>
    <property type="match status" value="1"/>
</dbReference>
<feature type="transmembrane region" description="Helical" evidence="11">
    <location>
        <begin position="90"/>
        <end position="112"/>
    </location>
</feature>
<accession>S7T9C1</accession>
<gene>
    <name evidence="13" type="ORF">dsat_0591</name>
</gene>
<dbReference type="FunFam" id="1.10.3720.10:FF:000033">
    <property type="entry name" value="Polar amino acid ABC transporter permease"/>
    <property type="match status" value="1"/>
</dbReference>
<evidence type="ECO:0000256" key="7">
    <source>
        <dbReference type="ARBA" id="ARBA00022692"/>
    </source>
</evidence>
<comment type="subcellular location">
    <subcellularLocation>
        <location evidence="2">Cell inner membrane</location>
        <topology evidence="2">Multi-pass membrane protein</topology>
    </subcellularLocation>
    <subcellularLocation>
        <location evidence="11">Cell membrane</location>
        <topology evidence="11">Multi-pass membrane protein</topology>
    </subcellularLocation>
</comment>
<sequence length="284" mass="31080">MNARTPTPFSSPAPDSPMPRSVCKAEALWRVLPDLATFVALVAIVTHGLLEGARNLGYHWQWYAVPRFILETGEAGLTAGPLLSGLALTLWIAALALPLSFVIGLSACLLSLSNSFTGRLVARCYLETVRNTPLLIQIFVVYFVFAPLLDMDRFWAGVIALALFEGAYASEIMRAGIVSLPRGQWEAAYSLGLSTRQAYARVILPQALRRALPPLTGQTVALVKDSALLSIISIFELTFQAQKIVSDTFMTFEIWFTAAALYLIVTCTLSALSRALERRVRVEA</sequence>
<dbReference type="PANTHER" id="PTHR30614">
    <property type="entry name" value="MEMBRANE COMPONENT OF AMINO ACID ABC TRANSPORTER"/>
    <property type="match status" value="1"/>
</dbReference>
<dbReference type="PANTHER" id="PTHR30614:SF20">
    <property type="entry name" value="GLUTAMINE TRANSPORT SYSTEM PERMEASE PROTEIN GLNP"/>
    <property type="match status" value="1"/>
</dbReference>
<dbReference type="EMBL" id="ATHI01000026">
    <property type="protein sequence ID" value="EPR33150.1"/>
    <property type="molecule type" value="Genomic_DNA"/>
</dbReference>
<comment type="function">
    <text evidence="1">Part of the binding-protein-dependent transport system for glutamine; probably responsible for the translocation of the substrate across the membrane.</text>
</comment>
<dbReference type="AlphaFoldDB" id="S7T9C1"/>
<keyword evidence="14" id="KW-1185">Reference proteome</keyword>
<dbReference type="InterPro" id="IPR035906">
    <property type="entry name" value="MetI-like_sf"/>
</dbReference>
<dbReference type="CDD" id="cd06261">
    <property type="entry name" value="TM_PBP2"/>
    <property type="match status" value="1"/>
</dbReference>
<evidence type="ECO:0000256" key="9">
    <source>
        <dbReference type="ARBA" id="ARBA00022989"/>
    </source>
</evidence>
<dbReference type="InterPro" id="IPR010065">
    <property type="entry name" value="AA_ABC_transptr_permease_3TM"/>
</dbReference>
<dbReference type="SUPFAM" id="SSF161098">
    <property type="entry name" value="MetI-like"/>
    <property type="match status" value="1"/>
</dbReference>
<evidence type="ECO:0000256" key="8">
    <source>
        <dbReference type="ARBA" id="ARBA00022970"/>
    </source>
</evidence>
<proteinExistence type="inferred from homology"/>
<evidence type="ECO:0000256" key="2">
    <source>
        <dbReference type="ARBA" id="ARBA00004429"/>
    </source>
</evidence>
<comment type="similarity">
    <text evidence="3">Belongs to the binding-protein-dependent transport system permease family. HisMQ subfamily.</text>
</comment>
<dbReference type="RefSeq" id="WP_020887285.1">
    <property type="nucleotide sequence ID" value="NZ_ATHI01000026.1"/>
</dbReference>
<keyword evidence="6" id="KW-1003">Cell membrane</keyword>
<dbReference type="InterPro" id="IPR043429">
    <property type="entry name" value="ArtM/GltK/GlnP/TcyL/YhdX-like"/>
</dbReference>
<organism evidence="13 14">
    <name type="scientific">Alkalidesulfovibrio alkalitolerans DSM 16529</name>
    <dbReference type="NCBI Taxonomy" id="1121439"/>
    <lineage>
        <taxon>Bacteria</taxon>
        <taxon>Pseudomonadati</taxon>
        <taxon>Thermodesulfobacteriota</taxon>
        <taxon>Desulfovibrionia</taxon>
        <taxon>Desulfovibrionales</taxon>
        <taxon>Desulfovibrionaceae</taxon>
        <taxon>Alkalidesulfovibrio</taxon>
    </lineage>
</organism>
<keyword evidence="5 11" id="KW-0813">Transport</keyword>
<name>S7T9C1_9BACT</name>
<feature type="domain" description="ABC transmembrane type-1" evidence="12">
    <location>
        <begin position="86"/>
        <end position="273"/>
    </location>
</feature>
<dbReference type="NCBIfam" id="TIGR01726">
    <property type="entry name" value="HEQRo_perm_3TM"/>
    <property type="match status" value="1"/>
</dbReference>
<evidence type="ECO:0000313" key="14">
    <source>
        <dbReference type="Proteomes" id="UP000014975"/>
    </source>
</evidence>
<feature type="transmembrane region" description="Helical" evidence="11">
    <location>
        <begin position="132"/>
        <end position="149"/>
    </location>
</feature>
<evidence type="ECO:0000256" key="1">
    <source>
        <dbReference type="ARBA" id="ARBA00003159"/>
    </source>
</evidence>
<comment type="caution">
    <text evidence="13">The sequence shown here is derived from an EMBL/GenBank/DDBJ whole genome shotgun (WGS) entry which is preliminary data.</text>
</comment>
<protein>
    <recommendedName>
        <fullName evidence="4">Putative glutamine transport system permease protein GlnP</fullName>
    </recommendedName>
</protein>
<dbReference type="Gene3D" id="1.10.3720.10">
    <property type="entry name" value="MetI-like"/>
    <property type="match status" value="1"/>
</dbReference>
<dbReference type="Proteomes" id="UP000014975">
    <property type="component" value="Unassembled WGS sequence"/>
</dbReference>
<feature type="transmembrane region" description="Helical" evidence="11">
    <location>
        <begin position="254"/>
        <end position="272"/>
    </location>
</feature>
<evidence type="ECO:0000256" key="3">
    <source>
        <dbReference type="ARBA" id="ARBA00010072"/>
    </source>
</evidence>
<dbReference type="PATRIC" id="fig|1121439.3.peg.1947"/>
<evidence type="ECO:0000313" key="13">
    <source>
        <dbReference type="EMBL" id="EPR33150.1"/>
    </source>
</evidence>
<keyword evidence="9 11" id="KW-1133">Transmembrane helix</keyword>
<dbReference type="STRING" id="1121439.dsat_0591"/>
<evidence type="ECO:0000256" key="11">
    <source>
        <dbReference type="RuleBase" id="RU363032"/>
    </source>
</evidence>
<evidence type="ECO:0000256" key="4">
    <source>
        <dbReference type="ARBA" id="ARBA00016506"/>
    </source>
</evidence>
<evidence type="ECO:0000256" key="5">
    <source>
        <dbReference type="ARBA" id="ARBA00022448"/>
    </source>
</evidence>
<evidence type="ECO:0000259" key="12">
    <source>
        <dbReference type="PROSITE" id="PS50928"/>
    </source>
</evidence>
<dbReference type="InterPro" id="IPR000515">
    <property type="entry name" value="MetI-like"/>
</dbReference>
<evidence type="ECO:0000256" key="10">
    <source>
        <dbReference type="ARBA" id="ARBA00023136"/>
    </source>
</evidence>
<reference evidence="13 14" key="1">
    <citation type="journal article" date="2013" name="Genome Announc.">
        <title>Draft genome sequences for three mercury-methylating, sulfate-reducing bacteria.</title>
        <authorList>
            <person name="Brown S.D."/>
            <person name="Hurt R.A.Jr."/>
            <person name="Gilmour C.C."/>
            <person name="Elias D.A."/>
        </authorList>
    </citation>
    <scope>NUCLEOTIDE SEQUENCE [LARGE SCALE GENOMIC DNA]</scope>
    <source>
        <strain evidence="13 14">DSM 16529</strain>
    </source>
</reference>
<evidence type="ECO:0000256" key="6">
    <source>
        <dbReference type="ARBA" id="ARBA00022475"/>
    </source>
</evidence>
<dbReference type="GO" id="GO:0006865">
    <property type="term" value="P:amino acid transport"/>
    <property type="evidence" value="ECO:0007669"/>
    <property type="project" value="UniProtKB-KW"/>
</dbReference>